<dbReference type="Pfam" id="PF01182">
    <property type="entry name" value="Glucosamine_iso"/>
    <property type="match status" value="1"/>
</dbReference>
<dbReference type="SUPFAM" id="SSF100950">
    <property type="entry name" value="NagB/RpiA/CoA transferase-like"/>
    <property type="match status" value="1"/>
</dbReference>
<dbReference type="STRING" id="1797729.A3A60_04665"/>
<dbReference type="EMBL" id="MFBS01000011">
    <property type="protein sequence ID" value="OGE10304.1"/>
    <property type="molecule type" value="Genomic_DNA"/>
</dbReference>
<sequence>MINIVKVKDRDEGQRKAHDLLKKSVDKDTLLALSGGTSVDYRAMIVKSSDILPGAICVVDERYGEEFHKNSNELLLKNQGIKSFADKECIETHKILKGKDFRQTAKIYEKEIEDLFKRFPKKVGVMGVGANMHTAGIFPNSDAAHSADFVVAEEVDDQYPKRITLTLKALGEFTNFIIMMFGPAKQNALKMLLDEKINDMQKFPAIFYRKARIKSYLITDISL</sequence>
<dbReference type="InterPro" id="IPR006148">
    <property type="entry name" value="Glc/Gal-6P_isomerase"/>
</dbReference>
<dbReference type="GO" id="GO:0005975">
    <property type="term" value="P:carbohydrate metabolic process"/>
    <property type="evidence" value="ECO:0007669"/>
    <property type="project" value="InterPro"/>
</dbReference>
<name>A0A1F5I1N1_9BACT</name>
<gene>
    <name evidence="2" type="ORF">A3A60_04665</name>
</gene>
<accession>A0A1F5I1N1</accession>
<evidence type="ECO:0000313" key="3">
    <source>
        <dbReference type="Proteomes" id="UP000179227"/>
    </source>
</evidence>
<dbReference type="Gene3D" id="3.40.50.1360">
    <property type="match status" value="1"/>
</dbReference>
<feature type="domain" description="Glucosamine/galactosamine-6-phosphate isomerase" evidence="1">
    <location>
        <begin position="27"/>
        <end position="207"/>
    </location>
</feature>
<evidence type="ECO:0000259" key="1">
    <source>
        <dbReference type="Pfam" id="PF01182"/>
    </source>
</evidence>
<organism evidence="2 3">
    <name type="scientific">Candidatus Curtissbacteria bacterium RIFCSPLOWO2_01_FULL_42_26</name>
    <dbReference type="NCBI Taxonomy" id="1797729"/>
    <lineage>
        <taxon>Bacteria</taxon>
        <taxon>Candidatus Curtissiibacteriota</taxon>
    </lineage>
</organism>
<reference evidence="2 3" key="1">
    <citation type="journal article" date="2016" name="Nat. Commun.">
        <title>Thousands of microbial genomes shed light on interconnected biogeochemical processes in an aquifer system.</title>
        <authorList>
            <person name="Anantharaman K."/>
            <person name="Brown C.T."/>
            <person name="Hug L.A."/>
            <person name="Sharon I."/>
            <person name="Castelle C.J."/>
            <person name="Probst A.J."/>
            <person name="Thomas B.C."/>
            <person name="Singh A."/>
            <person name="Wilkins M.J."/>
            <person name="Karaoz U."/>
            <person name="Brodie E.L."/>
            <person name="Williams K.H."/>
            <person name="Hubbard S.S."/>
            <person name="Banfield J.F."/>
        </authorList>
    </citation>
    <scope>NUCLEOTIDE SEQUENCE [LARGE SCALE GENOMIC DNA]</scope>
</reference>
<dbReference type="Proteomes" id="UP000179227">
    <property type="component" value="Unassembled WGS sequence"/>
</dbReference>
<comment type="caution">
    <text evidence="2">The sequence shown here is derived from an EMBL/GenBank/DDBJ whole genome shotgun (WGS) entry which is preliminary data.</text>
</comment>
<dbReference type="AlphaFoldDB" id="A0A1F5I1N1"/>
<proteinExistence type="predicted"/>
<dbReference type="InterPro" id="IPR037171">
    <property type="entry name" value="NagB/RpiA_transferase-like"/>
</dbReference>
<protein>
    <recommendedName>
        <fullName evidence="1">Glucosamine/galactosamine-6-phosphate isomerase domain-containing protein</fullName>
    </recommendedName>
</protein>
<evidence type="ECO:0000313" key="2">
    <source>
        <dbReference type="EMBL" id="OGE10304.1"/>
    </source>
</evidence>